<dbReference type="Proteomes" id="UP000280696">
    <property type="component" value="Unassembled WGS sequence"/>
</dbReference>
<accession>A0A3A9ASA8</accession>
<gene>
    <name evidence="1" type="ORF">D7V94_01705</name>
</gene>
<sequence length="85" mass="9561">MLKIGKIREENCITQEQLAQESGLDVDWIQKLESGEIGIKDLTIVNSVRLLKGLNNLCSSTSESKLEEYCADLVTAYVTMRELLK</sequence>
<reference evidence="1 2" key="1">
    <citation type="submission" date="2018-09" db="EMBL/GenBank/DDBJ databases">
        <title>Murine metabolic-syndrome-specific gut microbial biobank.</title>
        <authorList>
            <person name="Liu C."/>
        </authorList>
    </citation>
    <scope>NUCLEOTIDE SEQUENCE [LARGE SCALE GENOMIC DNA]</scope>
    <source>
        <strain evidence="1 2">0.1xD8-82</strain>
    </source>
</reference>
<dbReference type="CDD" id="cd00093">
    <property type="entry name" value="HTH_XRE"/>
    <property type="match status" value="1"/>
</dbReference>
<keyword evidence="2" id="KW-1185">Reference proteome</keyword>
<dbReference type="Gene3D" id="1.10.260.40">
    <property type="entry name" value="lambda repressor-like DNA-binding domains"/>
    <property type="match status" value="1"/>
</dbReference>
<dbReference type="GO" id="GO:0003677">
    <property type="term" value="F:DNA binding"/>
    <property type="evidence" value="ECO:0007669"/>
    <property type="project" value="InterPro"/>
</dbReference>
<dbReference type="OrthoDB" id="1357763at2"/>
<protein>
    <submittedName>
        <fullName evidence="1">XRE family transcriptional regulator</fullName>
    </submittedName>
</protein>
<dbReference type="RefSeq" id="WP_120466142.1">
    <property type="nucleotide sequence ID" value="NZ_RAYQ01000001.1"/>
</dbReference>
<proteinExistence type="predicted"/>
<dbReference type="SUPFAM" id="SSF47413">
    <property type="entry name" value="lambda repressor-like DNA-binding domains"/>
    <property type="match status" value="1"/>
</dbReference>
<evidence type="ECO:0000313" key="1">
    <source>
        <dbReference type="EMBL" id="RKI94287.1"/>
    </source>
</evidence>
<dbReference type="InterPro" id="IPR001387">
    <property type="entry name" value="Cro/C1-type_HTH"/>
</dbReference>
<dbReference type="EMBL" id="RAYQ01000001">
    <property type="protein sequence ID" value="RKI94287.1"/>
    <property type="molecule type" value="Genomic_DNA"/>
</dbReference>
<evidence type="ECO:0000313" key="2">
    <source>
        <dbReference type="Proteomes" id="UP000280696"/>
    </source>
</evidence>
<dbReference type="InterPro" id="IPR010982">
    <property type="entry name" value="Lambda_DNA-bd_dom_sf"/>
</dbReference>
<comment type="caution">
    <text evidence="1">The sequence shown here is derived from an EMBL/GenBank/DDBJ whole genome shotgun (WGS) entry which is preliminary data.</text>
</comment>
<organism evidence="1 2">
    <name type="scientific">Parablautia intestinalis</name>
    <dbReference type="NCBI Taxonomy" id="2320100"/>
    <lineage>
        <taxon>Bacteria</taxon>
        <taxon>Bacillati</taxon>
        <taxon>Bacillota</taxon>
        <taxon>Clostridia</taxon>
        <taxon>Lachnospirales</taxon>
        <taxon>Lachnospiraceae</taxon>
        <taxon>Parablautia</taxon>
    </lineage>
</organism>
<dbReference type="AlphaFoldDB" id="A0A3A9ASA8"/>
<name>A0A3A9ASA8_9FIRM</name>